<dbReference type="PROSITE" id="PS50110">
    <property type="entry name" value="RESPONSE_REGULATORY"/>
    <property type="match status" value="1"/>
</dbReference>
<protein>
    <submittedName>
        <fullName evidence="6">DNA-binding response regulator, LytR/AlgR family</fullName>
    </submittedName>
</protein>
<reference evidence="7" key="1">
    <citation type="submission" date="2016-11" db="EMBL/GenBank/DDBJ databases">
        <authorList>
            <person name="Varghese N."/>
            <person name="Submissions S."/>
        </authorList>
    </citation>
    <scope>NUCLEOTIDE SEQUENCE [LARGE SCALE GENOMIC DNA]</scope>
    <source>
        <strain evidence="7">CGMCC 1.8995</strain>
    </source>
</reference>
<dbReference type="Gene3D" id="2.40.50.1020">
    <property type="entry name" value="LytTr DNA-binding domain"/>
    <property type="match status" value="1"/>
</dbReference>
<dbReference type="InterPro" id="IPR001789">
    <property type="entry name" value="Sig_transdc_resp-reg_receiver"/>
</dbReference>
<dbReference type="SUPFAM" id="SSF52172">
    <property type="entry name" value="CheY-like"/>
    <property type="match status" value="1"/>
</dbReference>
<dbReference type="GO" id="GO:0006355">
    <property type="term" value="P:regulation of DNA-templated transcription"/>
    <property type="evidence" value="ECO:0007669"/>
    <property type="project" value="TreeGrafter"/>
</dbReference>
<dbReference type="InterPro" id="IPR011006">
    <property type="entry name" value="CheY-like_superfamily"/>
</dbReference>
<dbReference type="SMART" id="SM00850">
    <property type="entry name" value="LytTR"/>
    <property type="match status" value="1"/>
</dbReference>
<dbReference type="Gene3D" id="3.40.50.2300">
    <property type="match status" value="1"/>
</dbReference>
<evidence type="ECO:0000313" key="6">
    <source>
        <dbReference type="EMBL" id="SHF76680.1"/>
    </source>
</evidence>
<evidence type="ECO:0000256" key="3">
    <source>
        <dbReference type="PROSITE-ProRule" id="PRU00169"/>
    </source>
</evidence>
<dbReference type="PANTHER" id="PTHR48111">
    <property type="entry name" value="REGULATOR OF RPOS"/>
    <property type="match status" value="1"/>
</dbReference>
<dbReference type="OrthoDB" id="236568at2"/>
<sequence>MLDVLIIDDEPLAHRVLLHHLANHDDMRVVKQCYNATEALAWLASNQADLMLLDINMPMLNGMAMLKVLANRPQVVIVSAYQEYAFEGFELDVTDYLLKPVSGERLSMALDKVRQRAASDQVPAASQTVSELIPDHIVVKVEREQRRILLNDICYLEAYGNYVKVWLGDSMLLVNSTLKKLVAALPESAFTQIHKSYVVHNHCVIGKDSDSVLLANQVRLKVGKSFKPVLGQLLTGSL</sequence>
<dbReference type="Pfam" id="PF04397">
    <property type="entry name" value="LytTR"/>
    <property type="match status" value="1"/>
</dbReference>
<dbReference type="STRING" id="634436.SAMN05216361_0332"/>
<feature type="domain" description="HTH LytTR-type" evidence="5">
    <location>
        <begin position="137"/>
        <end position="236"/>
    </location>
</feature>
<evidence type="ECO:0000256" key="1">
    <source>
        <dbReference type="ARBA" id="ARBA00023012"/>
    </source>
</evidence>
<dbReference type="InterPro" id="IPR007492">
    <property type="entry name" value="LytTR_DNA-bd_dom"/>
</dbReference>
<dbReference type="SMART" id="SM00448">
    <property type="entry name" value="REC"/>
    <property type="match status" value="1"/>
</dbReference>
<dbReference type="GO" id="GO:0000156">
    <property type="term" value="F:phosphorelay response regulator activity"/>
    <property type="evidence" value="ECO:0007669"/>
    <property type="project" value="TreeGrafter"/>
</dbReference>
<evidence type="ECO:0000259" key="5">
    <source>
        <dbReference type="PROSITE" id="PS50930"/>
    </source>
</evidence>
<dbReference type="EMBL" id="FQWD01000001">
    <property type="protein sequence ID" value="SHF76680.1"/>
    <property type="molecule type" value="Genomic_DNA"/>
</dbReference>
<evidence type="ECO:0000313" key="7">
    <source>
        <dbReference type="Proteomes" id="UP000184520"/>
    </source>
</evidence>
<feature type="domain" description="Response regulatory" evidence="4">
    <location>
        <begin position="3"/>
        <end position="114"/>
    </location>
</feature>
<dbReference type="Proteomes" id="UP000184520">
    <property type="component" value="Unassembled WGS sequence"/>
</dbReference>
<keyword evidence="2 6" id="KW-0238">DNA-binding</keyword>
<organism evidence="6 7">
    <name type="scientific">Marisediminitalea aggregata</name>
    <dbReference type="NCBI Taxonomy" id="634436"/>
    <lineage>
        <taxon>Bacteria</taxon>
        <taxon>Pseudomonadati</taxon>
        <taxon>Pseudomonadota</taxon>
        <taxon>Gammaproteobacteria</taxon>
        <taxon>Alteromonadales</taxon>
        <taxon>Alteromonadaceae</taxon>
        <taxon>Marisediminitalea</taxon>
    </lineage>
</organism>
<dbReference type="InterPro" id="IPR039420">
    <property type="entry name" value="WalR-like"/>
</dbReference>
<feature type="modified residue" description="4-aspartylphosphate" evidence="3">
    <location>
        <position position="54"/>
    </location>
</feature>
<dbReference type="GO" id="GO:0000976">
    <property type="term" value="F:transcription cis-regulatory region binding"/>
    <property type="evidence" value="ECO:0007669"/>
    <property type="project" value="TreeGrafter"/>
</dbReference>
<evidence type="ECO:0000259" key="4">
    <source>
        <dbReference type="PROSITE" id="PS50110"/>
    </source>
</evidence>
<dbReference type="GO" id="GO:0005829">
    <property type="term" value="C:cytosol"/>
    <property type="evidence" value="ECO:0007669"/>
    <property type="project" value="TreeGrafter"/>
</dbReference>
<dbReference type="PANTHER" id="PTHR48111:SF17">
    <property type="entry name" value="TRANSCRIPTIONAL REGULATORY PROTEIN YPDB"/>
    <property type="match status" value="1"/>
</dbReference>
<accession>A0A1M5EBZ7</accession>
<dbReference type="GO" id="GO:0032993">
    <property type="term" value="C:protein-DNA complex"/>
    <property type="evidence" value="ECO:0007669"/>
    <property type="project" value="TreeGrafter"/>
</dbReference>
<keyword evidence="7" id="KW-1185">Reference proteome</keyword>
<keyword evidence="3" id="KW-0597">Phosphoprotein</keyword>
<evidence type="ECO:0000256" key="2">
    <source>
        <dbReference type="ARBA" id="ARBA00023125"/>
    </source>
</evidence>
<dbReference type="AlphaFoldDB" id="A0A1M5EBZ7"/>
<dbReference type="PROSITE" id="PS50930">
    <property type="entry name" value="HTH_LYTTR"/>
    <property type="match status" value="1"/>
</dbReference>
<proteinExistence type="predicted"/>
<keyword evidence="1" id="KW-0902">Two-component regulatory system</keyword>
<dbReference type="Pfam" id="PF00072">
    <property type="entry name" value="Response_reg"/>
    <property type="match status" value="1"/>
</dbReference>
<name>A0A1M5EBZ7_9ALTE</name>
<gene>
    <name evidence="6" type="ORF">SAMN05216361_0332</name>
</gene>